<evidence type="ECO:0000313" key="2">
    <source>
        <dbReference type="EMBL" id="KAG2246374.1"/>
    </source>
</evidence>
<proteinExistence type="predicted"/>
<dbReference type="AlphaFoldDB" id="A0A8X7TLS4"/>
<reference evidence="2 3" key="1">
    <citation type="submission" date="2020-02" db="EMBL/GenBank/DDBJ databases">
        <authorList>
            <person name="Ma Q."/>
            <person name="Huang Y."/>
            <person name="Song X."/>
            <person name="Pei D."/>
        </authorList>
    </citation>
    <scope>NUCLEOTIDE SEQUENCE [LARGE SCALE GENOMIC DNA]</scope>
    <source>
        <strain evidence="2">Sxm20200214</strain>
        <tissue evidence="2">Leaf</tissue>
    </source>
</reference>
<feature type="region of interest" description="Disordered" evidence="1">
    <location>
        <begin position="49"/>
        <end position="84"/>
    </location>
</feature>
<protein>
    <submittedName>
        <fullName evidence="2">Uncharacterized protein</fullName>
    </submittedName>
</protein>
<gene>
    <name evidence="2" type="ORF">Bca52824_086002</name>
</gene>
<sequence length="114" mass="13215">MTQGHPSIDDGLPPRGRLQYYIVESGQGSMAEFNQYLLWYQESTRLSPGTKTNMLNVPSAKSQGTIQRRGKKLQLQHQHQRSIRYAKRSKETGKDTLLKVHYSLYKLERHKQGQ</sequence>
<comment type="caution">
    <text evidence="2">The sequence shown here is derived from an EMBL/GenBank/DDBJ whole genome shotgun (WGS) entry which is preliminary data.</text>
</comment>
<evidence type="ECO:0000256" key="1">
    <source>
        <dbReference type="SAM" id="MobiDB-lite"/>
    </source>
</evidence>
<evidence type="ECO:0000313" key="3">
    <source>
        <dbReference type="Proteomes" id="UP000886595"/>
    </source>
</evidence>
<dbReference type="OrthoDB" id="10358916at2759"/>
<accession>A0A8X7TLS4</accession>
<dbReference type="Proteomes" id="UP000886595">
    <property type="component" value="Unassembled WGS sequence"/>
</dbReference>
<organism evidence="2 3">
    <name type="scientific">Brassica carinata</name>
    <name type="common">Ethiopian mustard</name>
    <name type="synonym">Abyssinian cabbage</name>
    <dbReference type="NCBI Taxonomy" id="52824"/>
    <lineage>
        <taxon>Eukaryota</taxon>
        <taxon>Viridiplantae</taxon>
        <taxon>Streptophyta</taxon>
        <taxon>Embryophyta</taxon>
        <taxon>Tracheophyta</taxon>
        <taxon>Spermatophyta</taxon>
        <taxon>Magnoliopsida</taxon>
        <taxon>eudicotyledons</taxon>
        <taxon>Gunneridae</taxon>
        <taxon>Pentapetalae</taxon>
        <taxon>rosids</taxon>
        <taxon>malvids</taxon>
        <taxon>Brassicales</taxon>
        <taxon>Brassicaceae</taxon>
        <taxon>Brassiceae</taxon>
        <taxon>Brassica</taxon>
    </lineage>
</organism>
<keyword evidence="3" id="KW-1185">Reference proteome</keyword>
<feature type="compositionally biased region" description="Polar residues" evidence="1">
    <location>
        <begin position="49"/>
        <end position="66"/>
    </location>
</feature>
<name>A0A8X7TLS4_BRACI</name>
<dbReference type="EMBL" id="JAAMPC010000017">
    <property type="protein sequence ID" value="KAG2246374.1"/>
    <property type="molecule type" value="Genomic_DNA"/>
</dbReference>
<feature type="compositionally biased region" description="Basic residues" evidence="1">
    <location>
        <begin position="68"/>
        <end position="84"/>
    </location>
</feature>